<dbReference type="AlphaFoldDB" id="A0A9W6K5Q6"/>
<dbReference type="PROSITE" id="PS51257">
    <property type="entry name" value="PROKAR_LIPOPROTEIN"/>
    <property type="match status" value="1"/>
</dbReference>
<evidence type="ECO:0000256" key="1">
    <source>
        <dbReference type="SAM" id="SignalP"/>
    </source>
</evidence>
<protein>
    <submittedName>
        <fullName evidence="3">Lipoprotein</fullName>
    </submittedName>
</protein>
<keyword evidence="3" id="KW-0449">Lipoprotein</keyword>
<dbReference type="InterPro" id="IPR038670">
    <property type="entry name" value="HslJ-like_sf"/>
</dbReference>
<organism evidence="3 4">
    <name type="scientific">Pseudomonas turukhanskensis</name>
    <dbReference type="NCBI Taxonomy" id="1806536"/>
    <lineage>
        <taxon>Bacteria</taxon>
        <taxon>Pseudomonadati</taxon>
        <taxon>Pseudomonadota</taxon>
        <taxon>Gammaproteobacteria</taxon>
        <taxon>Pseudomonadales</taxon>
        <taxon>Pseudomonadaceae</taxon>
        <taxon>Pseudomonas</taxon>
    </lineage>
</organism>
<dbReference type="InterPro" id="IPR053147">
    <property type="entry name" value="Hsp_HslJ-like"/>
</dbReference>
<dbReference type="RefSeq" id="WP_271194224.1">
    <property type="nucleotide sequence ID" value="NZ_BSFN01000002.1"/>
</dbReference>
<accession>A0A9W6K5Q6</accession>
<dbReference type="Gene3D" id="2.40.128.270">
    <property type="match status" value="1"/>
</dbReference>
<dbReference type="Proteomes" id="UP001143328">
    <property type="component" value="Unassembled WGS sequence"/>
</dbReference>
<reference evidence="3" key="2">
    <citation type="submission" date="2023-01" db="EMBL/GenBank/DDBJ databases">
        <authorList>
            <person name="Sun Q."/>
            <person name="Evtushenko L."/>
        </authorList>
    </citation>
    <scope>NUCLEOTIDE SEQUENCE</scope>
    <source>
        <strain evidence="3">VKM B-2935</strain>
    </source>
</reference>
<feature type="signal peptide" evidence="1">
    <location>
        <begin position="1"/>
        <end position="22"/>
    </location>
</feature>
<comment type="caution">
    <text evidence="3">The sequence shown here is derived from an EMBL/GenBank/DDBJ whole genome shotgun (WGS) entry which is preliminary data.</text>
</comment>
<evidence type="ECO:0000313" key="3">
    <source>
        <dbReference type="EMBL" id="GLK87994.1"/>
    </source>
</evidence>
<reference evidence="3" key="1">
    <citation type="journal article" date="2014" name="Int. J. Syst. Evol. Microbiol.">
        <title>Complete genome sequence of Corynebacterium casei LMG S-19264T (=DSM 44701T), isolated from a smear-ripened cheese.</title>
        <authorList>
            <consortium name="US DOE Joint Genome Institute (JGI-PGF)"/>
            <person name="Walter F."/>
            <person name="Albersmeier A."/>
            <person name="Kalinowski J."/>
            <person name="Ruckert C."/>
        </authorList>
    </citation>
    <scope>NUCLEOTIDE SEQUENCE</scope>
    <source>
        <strain evidence="3">VKM B-2935</strain>
    </source>
</reference>
<gene>
    <name evidence="3" type="ORF">GCM10017655_10560</name>
</gene>
<sequence>MKANLALSALAAALFATLAGCASNTPQLDQDSAYQVEWIGERPLVDNSHLTITLGADGRAFGSAGCNHWFATYSLKGQQISFSQAGSTRKMCPPALMEQEERFLNALSEVQRWDISDIDQLQLWPAEGKPIRLWPAEYK</sequence>
<evidence type="ECO:0000313" key="4">
    <source>
        <dbReference type="Proteomes" id="UP001143328"/>
    </source>
</evidence>
<keyword evidence="1" id="KW-0732">Signal</keyword>
<feature type="domain" description="DUF306" evidence="2">
    <location>
        <begin position="30"/>
        <end position="130"/>
    </location>
</feature>
<dbReference type="InterPro" id="IPR005184">
    <property type="entry name" value="DUF306_Meta_HslJ"/>
</dbReference>
<feature type="chain" id="PRO_5040994953" evidence="1">
    <location>
        <begin position="23"/>
        <end position="139"/>
    </location>
</feature>
<name>A0A9W6K5Q6_9PSED</name>
<dbReference type="PANTHER" id="PTHR35535:SF1">
    <property type="entry name" value="HEAT SHOCK PROTEIN HSLJ"/>
    <property type="match status" value="1"/>
</dbReference>
<keyword evidence="4" id="KW-1185">Reference proteome</keyword>
<dbReference type="PANTHER" id="PTHR35535">
    <property type="entry name" value="HEAT SHOCK PROTEIN HSLJ"/>
    <property type="match status" value="1"/>
</dbReference>
<evidence type="ECO:0000259" key="2">
    <source>
        <dbReference type="Pfam" id="PF03724"/>
    </source>
</evidence>
<proteinExistence type="predicted"/>
<dbReference type="Pfam" id="PF03724">
    <property type="entry name" value="META"/>
    <property type="match status" value="1"/>
</dbReference>
<dbReference type="EMBL" id="BSFN01000002">
    <property type="protein sequence ID" value="GLK87994.1"/>
    <property type="molecule type" value="Genomic_DNA"/>
</dbReference>